<organism evidence="2 3">
    <name type="scientific">Odocoileus virginianus</name>
    <name type="common">White-tailed deer</name>
    <dbReference type="NCBI Taxonomy" id="9874"/>
    <lineage>
        <taxon>Eukaryota</taxon>
        <taxon>Metazoa</taxon>
        <taxon>Chordata</taxon>
        <taxon>Craniata</taxon>
        <taxon>Vertebrata</taxon>
        <taxon>Euteleostomi</taxon>
        <taxon>Mammalia</taxon>
        <taxon>Eutheria</taxon>
        <taxon>Laurasiatheria</taxon>
        <taxon>Artiodactyla</taxon>
        <taxon>Ruminantia</taxon>
        <taxon>Pecora</taxon>
        <taxon>Cervidae</taxon>
        <taxon>Odocoileinae</taxon>
        <taxon>Odocoileus</taxon>
    </lineage>
</organism>
<dbReference type="GeneID" id="139033473"/>
<evidence type="ECO:0000256" key="1">
    <source>
        <dbReference type="SAM" id="MobiDB-lite"/>
    </source>
</evidence>
<sequence>MRGSGACFHSGCYLFRKIFILQLVGFVLTYNFTDCDFKKIKESYRNIIYQELNNYTKGTRAVDFDHIVYCEDQVRQRLKLRAAGTPGAPRRRGPCGARSAGGGRVPRRHWTPGAAPPAARGRRARDGPGVPSGPLGRTPLRQRRPVSAAPPAAGRANPPSAPRHPEGLRPALKKRVRDGPGADVRASPGLGQGRRRGRADRPPERPRDPGPRLRRSARPRPSSSARSLSPPPHSLRLSPSHSLPPLPPSLARPLPAFSPRVTRAACAQPDCLSKIQNLTFEWRPGCAALAREAFAVQTRATLAAACQGYRGAQVNNTQTMKKIRKRQIKTNECLEQVISLKQLWQRLSRIS</sequence>
<feature type="compositionally biased region" description="Low complexity" evidence="1">
    <location>
        <begin position="81"/>
        <end position="98"/>
    </location>
</feature>
<evidence type="ECO:0000313" key="3">
    <source>
        <dbReference type="RefSeq" id="XP_070318782.1"/>
    </source>
</evidence>
<feature type="region of interest" description="Disordered" evidence="1">
    <location>
        <begin position="81"/>
        <end position="251"/>
    </location>
</feature>
<dbReference type="RefSeq" id="XP_070318782.1">
    <property type="nucleotide sequence ID" value="XM_070462681.1"/>
</dbReference>
<protein>
    <submittedName>
        <fullName evidence="3">Thymic stromal lymphopoietin</fullName>
    </submittedName>
</protein>
<dbReference type="InterPro" id="IPR029189">
    <property type="entry name" value="TSLP"/>
</dbReference>
<dbReference type="PANTHER" id="PTHR38003:SF1">
    <property type="entry name" value="THYMIC STROMAL LYMPHOPOIETIN"/>
    <property type="match status" value="1"/>
</dbReference>
<proteinExistence type="predicted"/>
<reference evidence="3" key="1">
    <citation type="submission" date="2025-08" db="UniProtKB">
        <authorList>
            <consortium name="RefSeq"/>
        </authorList>
    </citation>
    <scope>IDENTIFICATION</scope>
    <source>
        <tissue evidence="3">Tongue muscle</tissue>
    </source>
</reference>
<dbReference type="InterPro" id="IPR038329">
    <property type="entry name" value="TSLP_sf"/>
</dbReference>
<dbReference type="Gene3D" id="1.20.1250.90">
    <property type="entry name" value="Thymic stromal lymphopoietin"/>
    <property type="match status" value="2"/>
</dbReference>
<accession>A0ABM4HT86</accession>
<feature type="compositionally biased region" description="Low complexity" evidence="1">
    <location>
        <begin position="145"/>
        <end position="158"/>
    </location>
</feature>
<feature type="compositionally biased region" description="Low complexity" evidence="1">
    <location>
        <begin position="219"/>
        <end position="241"/>
    </location>
</feature>
<keyword evidence="2" id="KW-1185">Reference proteome</keyword>
<gene>
    <name evidence="3" type="primary">TSLP</name>
</gene>
<dbReference type="Pfam" id="PF15216">
    <property type="entry name" value="TSLP"/>
    <property type="match status" value="2"/>
</dbReference>
<name>A0ABM4HT86_ODOVR</name>
<evidence type="ECO:0000313" key="2">
    <source>
        <dbReference type="Proteomes" id="UP001652640"/>
    </source>
</evidence>
<feature type="compositionally biased region" description="Basic and acidic residues" evidence="1">
    <location>
        <begin position="199"/>
        <end position="211"/>
    </location>
</feature>
<dbReference type="PANTHER" id="PTHR38003">
    <property type="entry name" value="THYMIC STROMAL LYMPHOPOIETIN"/>
    <property type="match status" value="1"/>
</dbReference>
<dbReference type="Proteomes" id="UP001652640">
    <property type="component" value="Unplaced"/>
</dbReference>